<dbReference type="GO" id="GO:0003677">
    <property type="term" value="F:DNA binding"/>
    <property type="evidence" value="ECO:0007669"/>
    <property type="project" value="InterPro"/>
</dbReference>
<dbReference type="SUPFAM" id="SSF48403">
    <property type="entry name" value="Ankyrin repeat"/>
    <property type="match status" value="1"/>
</dbReference>
<dbReference type="Proteomes" id="UP000256970">
    <property type="component" value="Unassembled WGS sequence"/>
</dbReference>
<evidence type="ECO:0000256" key="1">
    <source>
        <dbReference type="ARBA" id="ARBA00022723"/>
    </source>
</evidence>
<proteinExistence type="predicted"/>
<dbReference type="EMBL" id="FNXT01001309">
    <property type="protein sequence ID" value="SZX78198.1"/>
    <property type="molecule type" value="Genomic_DNA"/>
</dbReference>
<feature type="domain" description="SBP-type" evidence="5">
    <location>
        <begin position="410"/>
        <end position="487"/>
    </location>
</feature>
<dbReference type="GO" id="GO:0005634">
    <property type="term" value="C:nucleus"/>
    <property type="evidence" value="ECO:0007669"/>
    <property type="project" value="InterPro"/>
</dbReference>
<organism evidence="6 7">
    <name type="scientific">Tetradesmus obliquus</name>
    <name type="common">Green alga</name>
    <name type="synonym">Acutodesmus obliquus</name>
    <dbReference type="NCBI Taxonomy" id="3088"/>
    <lineage>
        <taxon>Eukaryota</taxon>
        <taxon>Viridiplantae</taxon>
        <taxon>Chlorophyta</taxon>
        <taxon>core chlorophytes</taxon>
        <taxon>Chlorophyceae</taxon>
        <taxon>CS clade</taxon>
        <taxon>Sphaeropleales</taxon>
        <taxon>Scenedesmaceae</taxon>
        <taxon>Tetradesmus</taxon>
    </lineage>
</organism>
<keyword evidence="7" id="KW-1185">Reference proteome</keyword>
<gene>
    <name evidence="6" type="ORF">BQ4739_LOCUS18512</name>
</gene>
<accession>A0A383WL54</accession>
<dbReference type="InterPro" id="IPR036770">
    <property type="entry name" value="Ankyrin_rpt-contain_sf"/>
</dbReference>
<dbReference type="Gene3D" id="1.25.40.20">
    <property type="entry name" value="Ankyrin repeat-containing domain"/>
    <property type="match status" value="1"/>
</dbReference>
<evidence type="ECO:0000313" key="7">
    <source>
        <dbReference type="Proteomes" id="UP000256970"/>
    </source>
</evidence>
<dbReference type="Gene3D" id="4.10.1100.10">
    <property type="entry name" value="Transcription factor, SBP-box domain"/>
    <property type="match status" value="1"/>
</dbReference>
<keyword evidence="1" id="KW-0479">Metal-binding</keyword>
<feature type="region of interest" description="Disordered" evidence="4">
    <location>
        <begin position="298"/>
        <end position="323"/>
    </location>
</feature>
<dbReference type="PANTHER" id="PTHR31251">
    <property type="entry name" value="SQUAMOSA PROMOTER-BINDING-LIKE PROTEIN 4"/>
    <property type="match status" value="1"/>
</dbReference>
<evidence type="ECO:0000256" key="4">
    <source>
        <dbReference type="SAM" id="MobiDB-lite"/>
    </source>
</evidence>
<dbReference type="STRING" id="3088.A0A383WL54"/>
<keyword evidence="3" id="KW-0862">Zinc</keyword>
<keyword evidence="2" id="KW-0863">Zinc-finger</keyword>
<evidence type="ECO:0000256" key="2">
    <source>
        <dbReference type="ARBA" id="ARBA00022771"/>
    </source>
</evidence>
<dbReference type="InterPro" id="IPR004333">
    <property type="entry name" value="SBP_dom"/>
</dbReference>
<dbReference type="Pfam" id="PF03110">
    <property type="entry name" value="SBP"/>
    <property type="match status" value="1"/>
</dbReference>
<name>A0A383WL54_TETOB</name>
<evidence type="ECO:0000259" key="5">
    <source>
        <dbReference type="PROSITE" id="PS51141"/>
    </source>
</evidence>
<dbReference type="GO" id="GO:0008270">
    <property type="term" value="F:zinc ion binding"/>
    <property type="evidence" value="ECO:0007669"/>
    <property type="project" value="UniProtKB-KW"/>
</dbReference>
<dbReference type="InterPro" id="IPR044817">
    <property type="entry name" value="SBP-like"/>
</dbReference>
<evidence type="ECO:0000256" key="3">
    <source>
        <dbReference type="ARBA" id="ARBA00022833"/>
    </source>
</evidence>
<dbReference type="AlphaFoldDB" id="A0A383WL54"/>
<dbReference type="PROSITE" id="PS51141">
    <property type="entry name" value="ZF_SBP"/>
    <property type="match status" value="1"/>
</dbReference>
<dbReference type="InterPro" id="IPR036893">
    <property type="entry name" value="SBP_sf"/>
</dbReference>
<dbReference type="SUPFAM" id="SSF103612">
    <property type="entry name" value="SBT domain"/>
    <property type="match status" value="1"/>
</dbReference>
<reference evidence="6 7" key="1">
    <citation type="submission" date="2016-10" db="EMBL/GenBank/DDBJ databases">
        <authorList>
            <person name="Cai Z."/>
        </authorList>
    </citation>
    <scope>NUCLEOTIDE SEQUENCE [LARGE SCALE GENOMIC DNA]</scope>
</reference>
<dbReference type="PANTHER" id="PTHR31251:SF169">
    <property type="entry name" value="SQUAMOSA PROMOTER-BINDING-LIKE PROTEIN 8"/>
    <property type="match status" value="1"/>
</dbReference>
<sequence>MDPTPHPLDLDRLFHEGDDQTWELEDWNWDPINILAEPKGASSPARRTCQALKRHKADHRLAEQQQQQQQQQAAAAGCGSAAAAGQQLGGCHAGVDLPAQQQQATGACGMPQQQQQQQQQQQMGMFQSLLADDFSNATWSQQLQQQTLLAQMQQQQQVNQAQLMPRMQPAAAAAVGGACCGNDAAAAAACSQPGVAGAGRQCQALANGLPFLTPANMALLQQQQQQQACTAAHPGAAAAAGYMGAAGAGGLHHAMSTGHMDFGTMLQQQQQAGMVAGLQRAHSQPASAAAAAASSGGMDCSSAAESASDGLPAAHQQQQQGGAVPQPLMMTAGAGAGPAAAAAAAALASPSTLTSAGQQLQQHMAQAGLHAAPAAAAAAMTAESEAAANAAALAAGVPVLPGPDEGGEQKLVCQVPGCGRDLAGLKEYHQRYRICDVHIKLPQVMKDGRLQRFCQQCGRFHDLAAFDGNRKSCREQLQKHNARRRRRAALEQNMSLADSLLSAVDDKSDVGKLLQGLLSNPFQLQALRVLLGVQTHPALPQPAGQPAEHVPQLAAAGAVPADAAAAANAPTYEIARDIMDGSGAFAPAFESEHRVLRLSAKLFNVTPADLPPDVRGALTGWLGAAPAAVEGYMRPGCVLLNLHITLDSRAYEEALATGMHRLLGHLLSEASHAFWRSSAYLLQLLDTVAVVSRGSLVSLEVMGPQTLAAHKLPHSVSVSPLAVVAGEAASLTLTGSHISAADASLVVKGGGRLLHLAGVGATHSSSRGCCGSKPAGNAAAEGCAAAGCGHGQQQGEEAVGCSLAVPGGVPGQVLWVEVARGAFLSQPRPVLVVADPLLAQEVCALQALEGSVLSSSQVDALLLDLGLVLRHISSSSGASTAPAAAGIGHAAIAEKARRLIAFACDQGWVAVASAVLPLASACGTCAHDIVAAIHDSTAQDGLSLLHRAVRSGSPRLVAGLLAWGNDHAYTWRVASGGPGGVSPLHLAALLEGDSSVALMLLDAAAAEGEGGGSAFTDAAAADGVTPFQLAFQMGHYSLDRVLAGLGAVGPGLHSVLEQQLAPSGWQLLKAAAMDAAAADGAKMSAAAAACGGGCAAGCSGSGGQACGSGPAAVTAAAAPLKERVTACLDACLYCQSTLPPLLLSIKAKCAGCGERQPCVKDEPQPPTPPAAAPAAPAWAGARRGSQPVASAAAAAAAAAAVASLAGEGGVASCVHATGRVLSVTALCQTCHANRVLEVA</sequence>
<evidence type="ECO:0000313" key="6">
    <source>
        <dbReference type="EMBL" id="SZX78198.1"/>
    </source>
</evidence>
<protein>
    <recommendedName>
        <fullName evidence="5">SBP-type domain-containing protein</fullName>
    </recommendedName>
</protein>